<dbReference type="InterPro" id="IPR013762">
    <property type="entry name" value="Integrase-like_cat_sf"/>
</dbReference>
<keyword evidence="1" id="KW-0229">DNA integration</keyword>
<evidence type="ECO:0000256" key="1">
    <source>
        <dbReference type="ARBA" id="ARBA00022908"/>
    </source>
</evidence>
<dbReference type="InterPro" id="IPR011010">
    <property type="entry name" value="DNA_brk_join_enz"/>
</dbReference>
<evidence type="ECO:0000256" key="2">
    <source>
        <dbReference type="ARBA" id="ARBA00023172"/>
    </source>
</evidence>
<sequence length="427" mass="49043">MEKQYGVNVFILDSGERYCHVVNRESCLPLYHPNLYLTTRVRATSASATVQSAAANLVVLLKFLDVHNIDLERRILSRDFLKEHELDALRDFCQQKIKRRVVKAESEDWVRSFKGNELSHRTVVQASAQHSRLTTAALYIEWLSKHLLGEVTAEDEKKIDRVESQIKARRPKSRGRNVLRLADRALDDNQVNILFEVIQIGSEFNPFAPDVQRRNRVMILLLFYLGLRSGELLSIKTSDIDPTPSEGYAGYLTIARRADEKSDPRLREPNAKTLDRTIPLKATLLDELYDYIQMDRRRVPNARKHNFLFVTHKAGPTVGQPLSVPSYQKMMHALTSAAPPLNEMTGHMLRHTWNDQYSNRMDADNEEPSERDLAIQEQVRSYLMGWKQGSGTASTYNRRFIEKKARQAALKMQATNGTRRPENLNGE</sequence>
<dbReference type="RefSeq" id="WP_344808218.1">
    <property type="nucleotide sequence ID" value="NZ_BAABBO010000014.1"/>
</dbReference>
<dbReference type="EMBL" id="BAABBO010000014">
    <property type="protein sequence ID" value="GAA3972303.1"/>
    <property type="molecule type" value="Genomic_DNA"/>
</dbReference>
<name>A0ABP7PXM0_9GAMM</name>
<dbReference type="Gene3D" id="1.10.443.10">
    <property type="entry name" value="Intergrase catalytic core"/>
    <property type="match status" value="1"/>
</dbReference>
<feature type="domain" description="Tyr recombinase" evidence="3">
    <location>
        <begin position="180"/>
        <end position="409"/>
    </location>
</feature>
<keyword evidence="5" id="KW-1185">Reference proteome</keyword>
<dbReference type="InterPro" id="IPR050090">
    <property type="entry name" value="Tyrosine_recombinase_XerCD"/>
</dbReference>
<dbReference type="CDD" id="cd00397">
    <property type="entry name" value="DNA_BRE_C"/>
    <property type="match status" value="1"/>
</dbReference>
<dbReference type="Proteomes" id="UP001501337">
    <property type="component" value="Unassembled WGS sequence"/>
</dbReference>
<keyword evidence="2" id="KW-0233">DNA recombination</keyword>
<gene>
    <name evidence="4" type="ORF">GCM10022278_32090</name>
</gene>
<protein>
    <submittedName>
        <fullName evidence="4">Site-specific integrase</fullName>
    </submittedName>
</protein>
<dbReference type="SUPFAM" id="SSF56349">
    <property type="entry name" value="DNA breaking-rejoining enzymes"/>
    <property type="match status" value="1"/>
</dbReference>
<proteinExistence type="predicted"/>
<evidence type="ECO:0000313" key="4">
    <source>
        <dbReference type="EMBL" id="GAA3972303.1"/>
    </source>
</evidence>
<dbReference type="PROSITE" id="PS51898">
    <property type="entry name" value="TYR_RECOMBINASE"/>
    <property type="match status" value="1"/>
</dbReference>
<dbReference type="Pfam" id="PF00589">
    <property type="entry name" value="Phage_integrase"/>
    <property type="match status" value="1"/>
</dbReference>
<accession>A0ABP7PXM0</accession>
<evidence type="ECO:0000259" key="3">
    <source>
        <dbReference type="PROSITE" id="PS51898"/>
    </source>
</evidence>
<dbReference type="PANTHER" id="PTHR30349">
    <property type="entry name" value="PHAGE INTEGRASE-RELATED"/>
    <property type="match status" value="1"/>
</dbReference>
<reference evidence="5" key="1">
    <citation type="journal article" date="2019" name="Int. J. Syst. Evol. Microbiol.">
        <title>The Global Catalogue of Microorganisms (GCM) 10K type strain sequencing project: providing services to taxonomists for standard genome sequencing and annotation.</title>
        <authorList>
            <consortium name="The Broad Institute Genomics Platform"/>
            <consortium name="The Broad Institute Genome Sequencing Center for Infectious Disease"/>
            <person name="Wu L."/>
            <person name="Ma J."/>
        </authorList>
    </citation>
    <scope>NUCLEOTIDE SEQUENCE [LARGE SCALE GENOMIC DNA]</scope>
    <source>
        <strain evidence="5">JCM 17555</strain>
    </source>
</reference>
<comment type="caution">
    <text evidence="4">The sequence shown here is derived from an EMBL/GenBank/DDBJ whole genome shotgun (WGS) entry which is preliminary data.</text>
</comment>
<organism evidence="4 5">
    <name type="scientific">Allohahella marinimesophila</name>
    <dbReference type="NCBI Taxonomy" id="1054972"/>
    <lineage>
        <taxon>Bacteria</taxon>
        <taxon>Pseudomonadati</taxon>
        <taxon>Pseudomonadota</taxon>
        <taxon>Gammaproteobacteria</taxon>
        <taxon>Oceanospirillales</taxon>
        <taxon>Hahellaceae</taxon>
        <taxon>Allohahella</taxon>
    </lineage>
</organism>
<evidence type="ECO:0000313" key="5">
    <source>
        <dbReference type="Proteomes" id="UP001501337"/>
    </source>
</evidence>
<dbReference type="InterPro" id="IPR002104">
    <property type="entry name" value="Integrase_catalytic"/>
</dbReference>